<name>A0A9X0A8J6_9HELO</name>
<keyword evidence="2" id="KW-0694">RNA-binding</keyword>
<feature type="domain" description="Integrase catalytic" evidence="4">
    <location>
        <begin position="506"/>
        <end position="676"/>
    </location>
</feature>
<dbReference type="EMBL" id="JAPEIS010000016">
    <property type="protein sequence ID" value="KAJ8058177.1"/>
    <property type="molecule type" value="Genomic_DNA"/>
</dbReference>
<proteinExistence type="predicted"/>
<comment type="caution">
    <text evidence="5">The sequence shown here is derived from an EMBL/GenBank/DDBJ whole genome shotgun (WGS) entry which is preliminary data.</text>
</comment>
<dbReference type="GO" id="GO:0015074">
    <property type="term" value="P:DNA integration"/>
    <property type="evidence" value="ECO:0007669"/>
    <property type="project" value="InterPro"/>
</dbReference>
<evidence type="ECO:0000259" key="4">
    <source>
        <dbReference type="PROSITE" id="PS50994"/>
    </source>
</evidence>
<sequence length="1396" mass="160672">MASGITFKGEPLKGRSNYIEWINKAKLYLEINGFMPYIDGSETPPNKSLYVNDKGEPYTPELAIKFNEKASEYLRNEKRALGAIKSIISFELVERFKDKTTAKTLWEAINKIFGESSLELMGRYLNKLIESNYNSSDDMDDYTNSIQSSYNYLKSMKYEIPKAFIAWFLFRGLPSSFDGFASRKYEELAKELANNDNNIDLDNLFSELISEEARMKSNTDFNANKASFKNKNKTPYCSHCRKKGHLESKCFIKYPELKNNKGANNKQSNSNSNSNSNNDSSKKNPLSNKQLMTVNHNIGIANLANISKYKFILDSGATEHYCPNKEWFINYKPLKNHCITVASGENVSIEGIGDIPIIINNNSEVIIQGVYYIPKLATTLISTNKIATRGWASHIIPPGDKINLVHKGYNIKTTAPWINNAYYLDFKINSKYIESINTNNSSEFEEEPELLANKIDLNLMHKRLGHINKDHLIKSLNIKSEDNISDLNTCEPCKFGKFHQIISREPSEIPPISNKFEKFSLDIAGPFRITGIKGEKYFLTFTEWATRAIWVYPIKFKSQAYDILIEFYNLIKTQFKINIKILRLDNALEFLSNKWSIFIKNHGIISEYISPYTHSQNGIAEVLNRYIIERLLCLIKEKDIPLFLWPYLIQAIAHIKNRTYNSSIKSSPFELIYNKKPNLDYIKILGSLTYILNNKEIRKGKMDFRARKGILVGFESSNNFLIYIPAIKRVISARDVDIQENLKYSDEYKNQDLNILEEESPDFEPINTISQEEENSTSIIVETPTPEREIVEISDESELSDVEIKENSFEKPEIRTSKRIRGLEPENKGFSYDHKGVSYYGLAFSGYFNSINKGVKLEIDDENSKNLQLAFDIRLNNNNKIIIKKPDHILTEPKSYKEAISSPEKEYWLKAMDYEINTLELNKTWDIINNPNNNKTLKTRWVYKIKDLGDFIEFKARFVAKGFEQLYGLDYIDTHASVVKSMAWKLLFVLALQNDWLIHKIDMVLAFAQGNIDTPLILTPPEGFNELNNKALKLNKALYGLKQSARIWYYTLKDILNKLDFNNLITEECIFINKNKNIILSIYVDDIAIIAPNQEIINEFISNLKKHFDLKDLGPIKDYLGIQIERKADCLKLHQSEYTKKILARFGMLDSHPVSTPMDPKIKLYYNKEKANNKDIKLYQEIIGSLLYLSLGTRLDIAFHVGRLASFSSNPSSIHLQAAKRILRYLRGTINKGTNYKRNNNPYIKGYCDSDYGGDVNTYKSTSGYVFTLAEGPISWKSKLQSVVAQSTSEAEFIAINIAAKEAIYIKKLLKELNLYKQDKFPLYTDNQAALALAKNPIFHERSKHIAIRFYYIRDIINSGDLDLIYISTNDQKADGLTKPLARIKLIEFLKQINLY</sequence>
<evidence type="ECO:0000313" key="5">
    <source>
        <dbReference type="EMBL" id="KAJ8058177.1"/>
    </source>
</evidence>
<dbReference type="PANTHER" id="PTHR11439:SF483">
    <property type="entry name" value="PEPTIDE SYNTHASE GLIP-LIKE, PUTATIVE (AFU_ORTHOLOGUE AFUA_3G12920)-RELATED"/>
    <property type="match status" value="1"/>
</dbReference>
<keyword evidence="1" id="KW-0378">Hydrolase</keyword>
<dbReference type="PROSITE" id="PS50994">
    <property type="entry name" value="INTEGRASE"/>
    <property type="match status" value="1"/>
</dbReference>
<dbReference type="SUPFAM" id="SSF56672">
    <property type="entry name" value="DNA/RNA polymerases"/>
    <property type="match status" value="1"/>
</dbReference>
<dbReference type="Pfam" id="PF07727">
    <property type="entry name" value="RVT_2"/>
    <property type="match status" value="1"/>
</dbReference>
<evidence type="ECO:0000256" key="1">
    <source>
        <dbReference type="ARBA" id="ARBA00022750"/>
    </source>
</evidence>
<dbReference type="Pfam" id="PF25597">
    <property type="entry name" value="SH3_retrovirus"/>
    <property type="match status" value="1"/>
</dbReference>
<dbReference type="InterPro" id="IPR043502">
    <property type="entry name" value="DNA/RNA_pol_sf"/>
</dbReference>
<keyword evidence="1" id="KW-0064">Aspartyl protease</keyword>
<dbReference type="PANTHER" id="PTHR11439">
    <property type="entry name" value="GAG-POL-RELATED RETROTRANSPOSON"/>
    <property type="match status" value="1"/>
</dbReference>
<dbReference type="OrthoDB" id="3544839at2759"/>
<gene>
    <name evidence="5" type="ORF">OCU04_012377</name>
</gene>
<keyword evidence="6" id="KW-1185">Reference proteome</keyword>
<dbReference type="GO" id="GO:0004190">
    <property type="term" value="F:aspartic-type endopeptidase activity"/>
    <property type="evidence" value="ECO:0007669"/>
    <property type="project" value="UniProtKB-KW"/>
</dbReference>
<dbReference type="GO" id="GO:0005634">
    <property type="term" value="C:nucleus"/>
    <property type="evidence" value="ECO:0007669"/>
    <property type="project" value="UniProtKB-ARBA"/>
</dbReference>
<dbReference type="InterPro" id="IPR036397">
    <property type="entry name" value="RNaseH_sf"/>
</dbReference>
<dbReference type="Pfam" id="PF14223">
    <property type="entry name" value="Retrotran_gag_2"/>
    <property type="match status" value="1"/>
</dbReference>
<evidence type="ECO:0000256" key="3">
    <source>
        <dbReference type="SAM" id="MobiDB-lite"/>
    </source>
</evidence>
<organism evidence="5 6">
    <name type="scientific">Sclerotinia nivalis</name>
    <dbReference type="NCBI Taxonomy" id="352851"/>
    <lineage>
        <taxon>Eukaryota</taxon>
        <taxon>Fungi</taxon>
        <taxon>Dikarya</taxon>
        <taxon>Ascomycota</taxon>
        <taxon>Pezizomycotina</taxon>
        <taxon>Leotiomycetes</taxon>
        <taxon>Helotiales</taxon>
        <taxon>Sclerotiniaceae</taxon>
        <taxon>Sclerotinia</taxon>
    </lineage>
</organism>
<dbReference type="Gene3D" id="3.30.420.10">
    <property type="entry name" value="Ribonuclease H-like superfamily/Ribonuclease H"/>
    <property type="match status" value="1"/>
</dbReference>
<keyword evidence="1" id="KW-0645">Protease</keyword>
<dbReference type="CDD" id="cd09272">
    <property type="entry name" value="RNase_HI_RT_Ty1"/>
    <property type="match status" value="1"/>
</dbReference>
<dbReference type="Proteomes" id="UP001152300">
    <property type="component" value="Unassembled WGS sequence"/>
</dbReference>
<dbReference type="InterPro" id="IPR001584">
    <property type="entry name" value="Integrase_cat-core"/>
</dbReference>
<accession>A0A9X0A8J6</accession>
<dbReference type="InterPro" id="IPR057670">
    <property type="entry name" value="SH3_retrovirus"/>
</dbReference>
<dbReference type="InterPro" id="IPR012337">
    <property type="entry name" value="RNaseH-like_sf"/>
</dbReference>
<dbReference type="SUPFAM" id="SSF53098">
    <property type="entry name" value="Ribonuclease H-like"/>
    <property type="match status" value="1"/>
</dbReference>
<dbReference type="InterPro" id="IPR013103">
    <property type="entry name" value="RVT_2"/>
</dbReference>
<evidence type="ECO:0000256" key="2">
    <source>
        <dbReference type="ARBA" id="ARBA00022884"/>
    </source>
</evidence>
<dbReference type="GO" id="GO:0003723">
    <property type="term" value="F:RNA binding"/>
    <property type="evidence" value="ECO:0007669"/>
    <property type="project" value="UniProtKB-KW"/>
</dbReference>
<reference evidence="5" key="1">
    <citation type="submission" date="2022-11" db="EMBL/GenBank/DDBJ databases">
        <title>Genome Resource of Sclerotinia nivalis Strain SnTB1, a Plant Pathogen Isolated from American Ginseng.</title>
        <authorList>
            <person name="Fan S."/>
        </authorList>
    </citation>
    <scope>NUCLEOTIDE SEQUENCE</scope>
    <source>
        <strain evidence="5">SnTB1</strain>
    </source>
</reference>
<evidence type="ECO:0000313" key="6">
    <source>
        <dbReference type="Proteomes" id="UP001152300"/>
    </source>
</evidence>
<feature type="region of interest" description="Disordered" evidence="3">
    <location>
        <begin position="261"/>
        <end position="287"/>
    </location>
</feature>
<dbReference type="Pfam" id="PF22936">
    <property type="entry name" value="Pol_BBD"/>
    <property type="match status" value="1"/>
</dbReference>
<protein>
    <recommendedName>
        <fullName evidence="4">Integrase catalytic domain-containing protein</fullName>
    </recommendedName>
</protein>
<dbReference type="InterPro" id="IPR054722">
    <property type="entry name" value="PolX-like_BBD"/>
</dbReference>